<accession>A0A1B1TC41</accession>
<protein>
    <submittedName>
        <fullName evidence="3">Glycosyl transferase (WbpY)</fullName>
    </submittedName>
</protein>
<reference evidence="3" key="1">
    <citation type="submission" date="2014-11" db="EMBL/GenBank/DDBJ databases">
        <authorList>
            <person name="Zhu J."/>
            <person name="Qi W."/>
            <person name="Song R."/>
        </authorList>
    </citation>
    <scope>NUCLEOTIDE SEQUENCE</scope>
</reference>
<dbReference type="Gene3D" id="3.40.50.2000">
    <property type="entry name" value="Glycogen Phosphorylase B"/>
    <property type="match status" value="2"/>
</dbReference>
<evidence type="ECO:0000256" key="1">
    <source>
        <dbReference type="ARBA" id="ARBA00022679"/>
    </source>
</evidence>
<sequence>MVRRVLLARGASLPTNNGLGRAHYSIESILNHALVPNWTKSSVVEHDNTSNIFIRLLNRWIKHPKKVTLEASKDGIDLLHITDQEQAHLVPYKSNIPVAVTIHDFFHIRPRTIEAGDVYVSVGDNKPNYIRKRDLKKLKLGLLRADILICISEETKLEAEKLFPSKNTFLVRNDVDVDYWNPYKNPISRDIISDFDDESKCLVITVGTNAPRKRLNFIKEVFSNLPKEVREDINLVNIGSDIKVSDKQLISFFQHAEVLLFPSISEGFGYPPAEAMAAGCPVIAANLPAHNEVIPQHCLIDPVNIDIWASNIIKIHNEWLKSGKSDRIPNDKLIEHVNELLSPKRHGIELSKAYDEAVRRFEK</sequence>
<dbReference type="Pfam" id="PF00534">
    <property type="entry name" value="Glycos_transf_1"/>
    <property type="match status" value="1"/>
</dbReference>
<reference evidence="3" key="2">
    <citation type="journal article" date="2015" name="ISME J.">
        <title>A new class of marine Euryarchaeota group II from the Mediterranean deep chlorophyll maximum.</title>
        <authorList>
            <person name="Martin-Cuadrado A.B."/>
            <person name="Garcia-Heredia I."/>
            <person name="Molto A.G."/>
            <person name="Lopez-Ubeda R."/>
            <person name="Kimes N."/>
            <person name="Lopez-Garcia P."/>
            <person name="Moreira D."/>
            <person name="Rodriguez-Valera F."/>
        </authorList>
    </citation>
    <scope>NUCLEOTIDE SEQUENCE</scope>
</reference>
<feature type="domain" description="Glycosyl transferase family 1" evidence="2">
    <location>
        <begin position="244"/>
        <end position="319"/>
    </location>
</feature>
<dbReference type="SUPFAM" id="SSF53756">
    <property type="entry name" value="UDP-Glycosyltransferase/glycogen phosphorylase"/>
    <property type="match status" value="1"/>
</dbReference>
<evidence type="ECO:0000259" key="2">
    <source>
        <dbReference type="Pfam" id="PF00534"/>
    </source>
</evidence>
<keyword evidence="1 3" id="KW-0808">Transferase</keyword>
<dbReference type="InterPro" id="IPR001296">
    <property type="entry name" value="Glyco_trans_1"/>
</dbReference>
<name>A0A1B1TC41_9ARCH</name>
<evidence type="ECO:0000313" key="3">
    <source>
        <dbReference type="EMBL" id="ANV79843.1"/>
    </source>
</evidence>
<dbReference type="EMBL" id="KP211853">
    <property type="protein sequence ID" value="ANV79843.1"/>
    <property type="molecule type" value="Genomic_DNA"/>
</dbReference>
<organism evidence="3">
    <name type="scientific">uncultured Poseidoniia archaeon</name>
    <dbReference type="NCBI Taxonomy" id="1697135"/>
    <lineage>
        <taxon>Archaea</taxon>
        <taxon>Methanobacteriati</taxon>
        <taxon>Thermoplasmatota</taxon>
        <taxon>Candidatus Poseidoniia</taxon>
        <taxon>environmental samples</taxon>
    </lineage>
</organism>
<dbReference type="GO" id="GO:0016757">
    <property type="term" value="F:glycosyltransferase activity"/>
    <property type="evidence" value="ECO:0007669"/>
    <property type="project" value="InterPro"/>
</dbReference>
<dbReference type="PANTHER" id="PTHR46401:SF2">
    <property type="entry name" value="GLYCOSYLTRANSFERASE WBBK-RELATED"/>
    <property type="match status" value="1"/>
</dbReference>
<dbReference type="PANTHER" id="PTHR46401">
    <property type="entry name" value="GLYCOSYLTRANSFERASE WBBK-RELATED"/>
    <property type="match status" value="1"/>
</dbReference>
<proteinExistence type="predicted"/>
<dbReference type="AlphaFoldDB" id="A0A1B1TC41"/>